<dbReference type="OrthoDB" id="2137921at2759"/>
<feature type="transmembrane region" description="Helical" evidence="1">
    <location>
        <begin position="12"/>
        <end position="34"/>
    </location>
</feature>
<evidence type="ECO:0000313" key="2">
    <source>
        <dbReference type="EMBL" id="KND04884.1"/>
    </source>
</evidence>
<keyword evidence="1" id="KW-1133">Transmembrane helix</keyword>
<keyword evidence="1" id="KW-0472">Membrane</keyword>
<reference evidence="2 3" key="1">
    <citation type="submission" date="2009-08" db="EMBL/GenBank/DDBJ databases">
        <title>The Genome Sequence of Spizellomyces punctatus strain DAOM BR117.</title>
        <authorList>
            <consortium name="The Broad Institute Genome Sequencing Platform"/>
            <person name="Russ C."/>
            <person name="Cuomo C."/>
            <person name="Shea T."/>
            <person name="Young S.K."/>
            <person name="Zeng Q."/>
            <person name="Koehrsen M."/>
            <person name="Haas B."/>
            <person name="Borodovsky M."/>
            <person name="Guigo R."/>
            <person name="Alvarado L."/>
            <person name="Berlin A."/>
            <person name="Bochicchio J."/>
            <person name="Borenstein D."/>
            <person name="Chapman S."/>
            <person name="Chen Z."/>
            <person name="Engels R."/>
            <person name="Freedman E."/>
            <person name="Gellesch M."/>
            <person name="Goldberg J."/>
            <person name="Griggs A."/>
            <person name="Gujja S."/>
            <person name="Heiman D."/>
            <person name="Hepburn T."/>
            <person name="Howarth C."/>
            <person name="Jen D."/>
            <person name="Larson L."/>
            <person name="Lewis B."/>
            <person name="Mehta T."/>
            <person name="Park D."/>
            <person name="Pearson M."/>
            <person name="Roberts A."/>
            <person name="Saif S."/>
            <person name="Shenoy N."/>
            <person name="Sisk P."/>
            <person name="Stolte C."/>
            <person name="Sykes S."/>
            <person name="Thomson T."/>
            <person name="Walk T."/>
            <person name="White J."/>
            <person name="Yandava C."/>
            <person name="Burger G."/>
            <person name="Gray M.W."/>
            <person name="Holland P.W.H."/>
            <person name="King N."/>
            <person name="Lang F.B.F."/>
            <person name="Roger A.J."/>
            <person name="Ruiz-Trillo I."/>
            <person name="Lander E."/>
            <person name="Nusbaum C."/>
        </authorList>
    </citation>
    <scope>NUCLEOTIDE SEQUENCE [LARGE SCALE GENOMIC DNA]</scope>
    <source>
        <strain evidence="2 3">DAOM BR117</strain>
    </source>
</reference>
<dbReference type="InParanoid" id="A0A0L0HVG7"/>
<dbReference type="VEuPathDB" id="FungiDB:SPPG_00581"/>
<sequence length="152" mass="16430">MNEVTTADYRRQMWVVVYIHLFLWALCWVLAYIYRNNGKVRGDLPAPATAPTDTAPTTGKAGPNKLGLIHGGAENAERVARMTLILALVATILVNALSGGTRSTSALLWTFMCISVLHILAVALVRHSAVPLTFAAISFILIIIIAGLGFRT</sequence>
<dbReference type="EMBL" id="KQ257450">
    <property type="protein sequence ID" value="KND04884.1"/>
    <property type="molecule type" value="Genomic_DNA"/>
</dbReference>
<keyword evidence="1" id="KW-0812">Transmembrane</keyword>
<evidence type="ECO:0000313" key="3">
    <source>
        <dbReference type="Proteomes" id="UP000053201"/>
    </source>
</evidence>
<evidence type="ECO:0000256" key="1">
    <source>
        <dbReference type="SAM" id="Phobius"/>
    </source>
</evidence>
<organism evidence="2 3">
    <name type="scientific">Spizellomyces punctatus (strain DAOM BR117)</name>
    <dbReference type="NCBI Taxonomy" id="645134"/>
    <lineage>
        <taxon>Eukaryota</taxon>
        <taxon>Fungi</taxon>
        <taxon>Fungi incertae sedis</taxon>
        <taxon>Chytridiomycota</taxon>
        <taxon>Chytridiomycota incertae sedis</taxon>
        <taxon>Chytridiomycetes</taxon>
        <taxon>Spizellomycetales</taxon>
        <taxon>Spizellomycetaceae</taxon>
        <taxon>Spizellomyces</taxon>
    </lineage>
</organism>
<keyword evidence="3" id="KW-1185">Reference proteome</keyword>
<feature type="transmembrane region" description="Helical" evidence="1">
    <location>
        <begin position="79"/>
        <end position="100"/>
    </location>
</feature>
<gene>
    <name evidence="2" type="ORF">SPPG_00581</name>
</gene>
<name>A0A0L0HVG7_SPIPD</name>
<proteinExistence type="predicted"/>
<accession>A0A0L0HVG7</accession>
<feature type="transmembrane region" description="Helical" evidence="1">
    <location>
        <begin position="132"/>
        <end position="150"/>
    </location>
</feature>
<dbReference type="AlphaFoldDB" id="A0A0L0HVG7"/>
<feature type="transmembrane region" description="Helical" evidence="1">
    <location>
        <begin position="106"/>
        <end position="125"/>
    </location>
</feature>
<protein>
    <submittedName>
        <fullName evidence="2">Uncharacterized protein</fullName>
    </submittedName>
</protein>
<dbReference type="Proteomes" id="UP000053201">
    <property type="component" value="Unassembled WGS sequence"/>
</dbReference>
<dbReference type="GeneID" id="27684301"/>
<dbReference type="RefSeq" id="XP_016612923.1">
    <property type="nucleotide sequence ID" value="XM_016748911.1"/>
</dbReference>